<proteinExistence type="predicted"/>
<sequence>MKTTLFKTSLLCGLIFASASCKRDETITPEIPPSDGTEMTLQGGEGASNAVNAVYVDLSAEKQTSIARNSWHLGFYTGSEFRVIVNNQTDATALATEFTDINAVNPSNVDFSAMVFNQTAPSPALFDLLDDSLGRINQTAIAEISATASENRVYIVNPVLATTVAAENLWKIRVLRNGSNGYTLQYARLADTNFQTANITKDATYNFQFFSFTGGAVQVEPQKADWDFVWSKSMYIHFFQGRYVPYSFSDIILINHLASVQAAEVIFENGDFNVTYADFSETHLNQITLTNNRNTIGSTWRGILSAPFGALQDRYYILKDNDNNIFKIRFLSMGAGTTDGGNRGYPQLEYKLLKEG</sequence>
<evidence type="ECO:0008006" key="4">
    <source>
        <dbReference type="Google" id="ProtNLM"/>
    </source>
</evidence>
<gene>
    <name evidence="2" type="ORF">DC487_12055</name>
</gene>
<dbReference type="OrthoDB" id="1091850at2"/>
<name>A0A2T8HHD0_9SPHI</name>
<dbReference type="EMBL" id="QDKG01000004">
    <property type="protein sequence ID" value="PVH24846.1"/>
    <property type="molecule type" value="Genomic_DNA"/>
</dbReference>
<dbReference type="Proteomes" id="UP000245627">
    <property type="component" value="Unassembled WGS sequence"/>
</dbReference>
<reference evidence="2 3" key="1">
    <citation type="submission" date="2018-04" db="EMBL/GenBank/DDBJ databases">
        <title>Sphingobacterium cortibacter sp. nov.</title>
        <authorList>
            <person name="Li Y."/>
        </authorList>
    </citation>
    <scope>NUCLEOTIDE SEQUENCE [LARGE SCALE GENOMIC DNA]</scope>
    <source>
        <strain evidence="2 3">2c-3</strain>
    </source>
</reference>
<protein>
    <recommendedName>
        <fullName evidence="4">HmuY protein</fullName>
    </recommendedName>
</protein>
<dbReference type="CDD" id="cd12105">
    <property type="entry name" value="HmuY"/>
    <property type="match status" value="1"/>
</dbReference>
<evidence type="ECO:0000313" key="3">
    <source>
        <dbReference type="Proteomes" id="UP000245627"/>
    </source>
</evidence>
<dbReference type="PROSITE" id="PS51257">
    <property type="entry name" value="PROKAR_LIPOPROTEIN"/>
    <property type="match status" value="1"/>
</dbReference>
<keyword evidence="1" id="KW-0732">Signal</keyword>
<keyword evidence="3" id="KW-1185">Reference proteome</keyword>
<dbReference type="AlphaFoldDB" id="A0A2T8HHD0"/>
<feature type="chain" id="PRO_5015781357" description="HmuY protein" evidence="1">
    <location>
        <begin position="24"/>
        <end position="356"/>
    </location>
</feature>
<dbReference type="InterPro" id="IPR025921">
    <property type="entry name" value="HmuY"/>
</dbReference>
<dbReference type="Pfam" id="PF14064">
    <property type="entry name" value="HmuY"/>
    <property type="match status" value="1"/>
</dbReference>
<organism evidence="2 3">
    <name type="scientific">Sphingobacterium corticibacter</name>
    <dbReference type="NCBI Taxonomy" id="2171749"/>
    <lineage>
        <taxon>Bacteria</taxon>
        <taxon>Pseudomonadati</taxon>
        <taxon>Bacteroidota</taxon>
        <taxon>Sphingobacteriia</taxon>
        <taxon>Sphingobacteriales</taxon>
        <taxon>Sphingobacteriaceae</taxon>
        <taxon>Sphingobacterium</taxon>
    </lineage>
</organism>
<comment type="caution">
    <text evidence="2">The sequence shown here is derived from an EMBL/GenBank/DDBJ whole genome shotgun (WGS) entry which is preliminary data.</text>
</comment>
<dbReference type="RefSeq" id="WP_116776226.1">
    <property type="nucleotide sequence ID" value="NZ_QDKG01000004.1"/>
</dbReference>
<feature type="signal peptide" evidence="1">
    <location>
        <begin position="1"/>
        <end position="23"/>
    </location>
</feature>
<evidence type="ECO:0000313" key="2">
    <source>
        <dbReference type="EMBL" id="PVH24846.1"/>
    </source>
</evidence>
<accession>A0A2T8HHD0</accession>
<evidence type="ECO:0000256" key="1">
    <source>
        <dbReference type="SAM" id="SignalP"/>
    </source>
</evidence>